<dbReference type="Proteomes" id="UP000557307">
    <property type="component" value="Unassembled WGS sequence"/>
</dbReference>
<dbReference type="InterPro" id="IPR011032">
    <property type="entry name" value="GroES-like_sf"/>
</dbReference>
<keyword evidence="3" id="KW-1185">Reference proteome</keyword>
<dbReference type="Pfam" id="PF13602">
    <property type="entry name" value="ADH_zinc_N_2"/>
    <property type="match status" value="1"/>
</dbReference>
<accession>A0A840U457</accession>
<dbReference type="SUPFAM" id="SSF50129">
    <property type="entry name" value="GroES-like"/>
    <property type="match status" value="1"/>
</dbReference>
<dbReference type="SUPFAM" id="SSF51735">
    <property type="entry name" value="NAD(P)-binding Rossmann-fold domains"/>
    <property type="match status" value="1"/>
</dbReference>
<name>A0A840U457_9BACT</name>
<comment type="caution">
    <text evidence="2">The sequence shown here is derived from an EMBL/GenBank/DDBJ whole genome shotgun (WGS) entry which is preliminary data.</text>
</comment>
<proteinExistence type="predicted"/>
<dbReference type="PANTHER" id="PTHR11695">
    <property type="entry name" value="ALCOHOL DEHYDROGENASE RELATED"/>
    <property type="match status" value="1"/>
</dbReference>
<dbReference type="InterPro" id="IPR013154">
    <property type="entry name" value="ADH-like_N"/>
</dbReference>
<dbReference type="GO" id="GO:0016491">
    <property type="term" value="F:oxidoreductase activity"/>
    <property type="evidence" value="ECO:0007669"/>
    <property type="project" value="InterPro"/>
</dbReference>
<dbReference type="AlphaFoldDB" id="A0A840U457"/>
<gene>
    <name evidence="2" type="ORF">HNQ92_004780</name>
</gene>
<evidence type="ECO:0000313" key="3">
    <source>
        <dbReference type="Proteomes" id="UP000557307"/>
    </source>
</evidence>
<organism evidence="2 3">
    <name type="scientific">Rhabdobacter roseus</name>
    <dbReference type="NCBI Taxonomy" id="1655419"/>
    <lineage>
        <taxon>Bacteria</taxon>
        <taxon>Pseudomonadati</taxon>
        <taxon>Bacteroidota</taxon>
        <taxon>Cytophagia</taxon>
        <taxon>Cytophagales</taxon>
        <taxon>Cytophagaceae</taxon>
        <taxon>Rhabdobacter</taxon>
    </lineage>
</organism>
<dbReference type="Gene3D" id="3.90.180.10">
    <property type="entry name" value="Medium-chain alcohol dehydrogenases, catalytic domain"/>
    <property type="match status" value="1"/>
</dbReference>
<dbReference type="InterPro" id="IPR036291">
    <property type="entry name" value="NAD(P)-bd_dom_sf"/>
</dbReference>
<protein>
    <submittedName>
        <fullName evidence="2">NADPH:quinone reductase-like Zn-dependent oxidoreductase</fullName>
    </submittedName>
</protein>
<evidence type="ECO:0000259" key="1">
    <source>
        <dbReference type="SMART" id="SM00829"/>
    </source>
</evidence>
<reference evidence="2 3" key="1">
    <citation type="submission" date="2020-08" db="EMBL/GenBank/DDBJ databases">
        <title>Genomic Encyclopedia of Type Strains, Phase IV (KMG-IV): sequencing the most valuable type-strain genomes for metagenomic binning, comparative biology and taxonomic classification.</title>
        <authorList>
            <person name="Goeker M."/>
        </authorList>
    </citation>
    <scope>NUCLEOTIDE SEQUENCE [LARGE SCALE GENOMIC DNA]</scope>
    <source>
        <strain evidence="2 3">DSM 105074</strain>
    </source>
</reference>
<sequence length="312" mass="33240">MMKAAVLEKYGSSNQFKIKVMESPQLKDGQILVRNRASSVNPVDTLVRRGTLKLVSGLLGDQIIGADFSGTVIASRSSRFQIGDEVFGFNSAIKGGAYAEEVAVDEEHAALKPTNCSFTEAAVLPLVALTAWQGLVDEGHLKAGNRVLIHGCTGGVGSAAVQVAKSLGAVVTGTCSTPHVAFAQALGCDKVFDYKKEKVPPTLLFDLIFDATGQLAPTEIKDNLAQEALFISTRGGVKDVVSAVDAALNLIRQRMKVVVVKPKASDLMILKELVESGKVKPYIARTFPLEEVGRAHDMLENESFTGKIAISI</sequence>
<dbReference type="SMART" id="SM00829">
    <property type="entry name" value="PKS_ER"/>
    <property type="match status" value="1"/>
</dbReference>
<dbReference type="Gene3D" id="3.40.50.720">
    <property type="entry name" value="NAD(P)-binding Rossmann-like Domain"/>
    <property type="match status" value="1"/>
</dbReference>
<dbReference type="Pfam" id="PF08240">
    <property type="entry name" value="ADH_N"/>
    <property type="match status" value="1"/>
</dbReference>
<dbReference type="EMBL" id="JACHGF010000010">
    <property type="protein sequence ID" value="MBB5286619.1"/>
    <property type="molecule type" value="Genomic_DNA"/>
</dbReference>
<dbReference type="PANTHER" id="PTHR11695:SF648">
    <property type="entry name" value="ZINC-BINDING OXIDOREDUCTASE"/>
    <property type="match status" value="1"/>
</dbReference>
<dbReference type="RefSeq" id="WP_184177936.1">
    <property type="nucleotide sequence ID" value="NZ_JACHGF010000010.1"/>
</dbReference>
<feature type="domain" description="Enoyl reductase (ER)" evidence="1">
    <location>
        <begin position="11"/>
        <end position="310"/>
    </location>
</feature>
<dbReference type="InterPro" id="IPR020843">
    <property type="entry name" value="ER"/>
</dbReference>
<dbReference type="InterPro" id="IPR050700">
    <property type="entry name" value="YIM1/Zinc_Alcohol_DH_Fams"/>
</dbReference>
<evidence type="ECO:0000313" key="2">
    <source>
        <dbReference type="EMBL" id="MBB5286619.1"/>
    </source>
</evidence>
<dbReference type="CDD" id="cd08267">
    <property type="entry name" value="MDR1"/>
    <property type="match status" value="1"/>
</dbReference>